<dbReference type="STRING" id="1008459.TASI_0533"/>
<dbReference type="Pfam" id="PF02620">
    <property type="entry name" value="YceD"/>
    <property type="match status" value="1"/>
</dbReference>
<evidence type="ECO:0000256" key="4">
    <source>
        <dbReference type="ARBA" id="ARBA00022517"/>
    </source>
</evidence>
<sequence length="174" mass="19809">MDFYELIRNQKTVRDTFPITNLNRLLEDYPDQHTNSFVDWSVTGIPDRVGISEAHKLINLSIKVTPRLICQRCNKYFDFPLEIESTLEVVSSLSDLEADVDTSGEISDYEHDKILASQAQDMVSFIEDEILLNIPYIPKHETCPDGMGVLSNLTESNLSSKESPFAILKKLKKN</sequence>
<dbReference type="AlphaFoldDB" id="G4QAJ8"/>
<proteinExistence type="inferred from homology"/>
<gene>
    <name evidence="6" type="ordered locus">TASI_0533</name>
</gene>
<dbReference type="InterPro" id="IPR003772">
    <property type="entry name" value="YceD"/>
</dbReference>
<protein>
    <recommendedName>
        <fullName evidence="3">Large ribosomal RNA subunit accumulation protein YceD</fullName>
    </recommendedName>
    <alternativeName>
        <fullName evidence="5">23S rRNA accumulation protein YceD</fullName>
    </alternativeName>
</protein>
<reference evidence="6 7" key="2">
    <citation type="journal article" date="2012" name="PLoS ONE">
        <title>Genomic characterization of the taylorella genus.</title>
        <authorList>
            <person name="Hebert L."/>
            <person name="Moumen B."/>
            <person name="Pons N."/>
            <person name="Duquesne F."/>
            <person name="Breuil M.F."/>
            <person name="Goux D."/>
            <person name="Batto J.M."/>
            <person name="Laugier C."/>
            <person name="Renault P."/>
            <person name="Petry S."/>
        </authorList>
    </citation>
    <scope>NUCLEOTIDE SEQUENCE [LARGE SCALE GENOMIC DNA]</scope>
    <source>
        <strain evidence="6 7">MCE3</strain>
    </source>
</reference>
<evidence type="ECO:0000313" key="7">
    <source>
        <dbReference type="Proteomes" id="UP000009284"/>
    </source>
</evidence>
<keyword evidence="6" id="KW-0689">Ribosomal protein</keyword>
<comment type="function">
    <text evidence="1">Plays a role in synthesis, processing and/or stability of 23S rRNA.</text>
</comment>
<evidence type="ECO:0000256" key="1">
    <source>
        <dbReference type="ARBA" id="ARBA00002868"/>
    </source>
</evidence>
<dbReference type="HOGENOM" id="CLU_094127_0_0_4"/>
<dbReference type="Proteomes" id="UP000009284">
    <property type="component" value="Chromosome"/>
</dbReference>
<comment type="similarity">
    <text evidence="2">Belongs to the DUF177 domain family.</text>
</comment>
<name>G4QAJ8_TAYAM</name>
<keyword evidence="6" id="KW-0687">Ribonucleoprotein</keyword>
<dbReference type="PANTHER" id="PTHR38099:SF1">
    <property type="entry name" value="LARGE RIBOSOMAL RNA SUBUNIT ACCUMULATION PROTEIN YCED"/>
    <property type="match status" value="1"/>
</dbReference>
<evidence type="ECO:0000256" key="3">
    <source>
        <dbReference type="ARBA" id="ARBA00015716"/>
    </source>
</evidence>
<evidence type="ECO:0000313" key="6">
    <source>
        <dbReference type="EMBL" id="AEP36308.1"/>
    </source>
</evidence>
<dbReference type="EMBL" id="CP003059">
    <property type="protein sequence ID" value="AEP36308.1"/>
    <property type="molecule type" value="Genomic_DNA"/>
</dbReference>
<keyword evidence="4" id="KW-0690">Ribosome biogenesis</keyword>
<evidence type="ECO:0000256" key="2">
    <source>
        <dbReference type="ARBA" id="ARBA00010740"/>
    </source>
</evidence>
<dbReference type="InterPro" id="IPR039255">
    <property type="entry name" value="YceD_bac"/>
</dbReference>
<accession>G4QAJ8</accession>
<dbReference type="KEGG" id="tas:TASI_0533"/>
<dbReference type="OrthoDB" id="5297600at2"/>
<dbReference type="RefSeq" id="WP_014111206.1">
    <property type="nucleotide sequence ID" value="NC_016043.1"/>
</dbReference>
<dbReference type="PANTHER" id="PTHR38099">
    <property type="entry name" value="LARGE RIBOSOMAL RNA SUBUNIT ACCUMULATION PROTEIN YCED"/>
    <property type="match status" value="1"/>
</dbReference>
<keyword evidence="7" id="KW-1185">Reference proteome</keyword>
<dbReference type="GO" id="GO:0042254">
    <property type="term" value="P:ribosome biogenesis"/>
    <property type="evidence" value="ECO:0007669"/>
    <property type="project" value="UniProtKB-KW"/>
</dbReference>
<organism evidence="6 7">
    <name type="scientific">Taylorella asinigenitalis (strain MCE3)</name>
    <dbReference type="NCBI Taxonomy" id="1008459"/>
    <lineage>
        <taxon>Bacteria</taxon>
        <taxon>Pseudomonadati</taxon>
        <taxon>Pseudomonadota</taxon>
        <taxon>Betaproteobacteria</taxon>
        <taxon>Burkholderiales</taxon>
        <taxon>Alcaligenaceae</taxon>
        <taxon>Taylorella</taxon>
    </lineage>
</organism>
<dbReference type="GO" id="GO:0005840">
    <property type="term" value="C:ribosome"/>
    <property type="evidence" value="ECO:0007669"/>
    <property type="project" value="UniProtKB-KW"/>
</dbReference>
<dbReference type="GO" id="GO:0005829">
    <property type="term" value="C:cytosol"/>
    <property type="evidence" value="ECO:0007669"/>
    <property type="project" value="TreeGrafter"/>
</dbReference>
<dbReference type="eggNOG" id="COG1399">
    <property type="taxonomic scope" value="Bacteria"/>
</dbReference>
<reference key="1">
    <citation type="submission" date="2011-09" db="EMBL/GenBank/DDBJ databases">
        <title>Genomic characterization of the Taylorella genus.</title>
        <authorList>
            <person name="Hebert L."/>
            <person name="Moumen B."/>
            <person name="Pons N."/>
            <person name="Duquesne F."/>
            <person name="Breuil M.-F."/>
            <person name="Goux D."/>
            <person name="Batto J.-M."/>
            <person name="Renault P."/>
            <person name="Laugier C."/>
            <person name="Petry S."/>
        </authorList>
    </citation>
    <scope>NUCLEOTIDE SEQUENCE</scope>
    <source>
        <strain>MCE3</strain>
    </source>
</reference>
<evidence type="ECO:0000256" key="5">
    <source>
        <dbReference type="ARBA" id="ARBA00031841"/>
    </source>
</evidence>